<evidence type="ECO:0000313" key="1">
    <source>
        <dbReference type="EMBL" id="KUJ54317.1"/>
    </source>
</evidence>
<comment type="caution">
    <text evidence="1">The sequence shown here is derived from an EMBL/GenBank/DDBJ whole genome shotgun (WGS) entry which is preliminary data.</text>
</comment>
<organism evidence="1 2">
    <name type="scientific">Chryseobacterium aquaticum subsp. greenlandense</name>
    <dbReference type="NCBI Taxonomy" id="345663"/>
    <lineage>
        <taxon>Bacteria</taxon>
        <taxon>Pseudomonadati</taxon>
        <taxon>Bacteroidota</taxon>
        <taxon>Flavobacteriia</taxon>
        <taxon>Flavobacteriales</taxon>
        <taxon>Weeksellaceae</taxon>
        <taxon>Chryseobacterium group</taxon>
        <taxon>Chryseobacterium</taxon>
    </lineage>
</organism>
<dbReference type="EMBL" id="LMAI01000014">
    <property type="protein sequence ID" value="KUJ54317.1"/>
    <property type="molecule type" value="Genomic_DNA"/>
</dbReference>
<name>A0A101CDL3_9FLAO</name>
<protein>
    <submittedName>
        <fullName evidence="1">Uncharacterized protein</fullName>
    </submittedName>
</protein>
<evidence type="ECO:0000313" key="2">
    <source>
        <dbReference type="Proteomes" id="UP000054388"/>
    </source>
</evidence>
<dbReference type="RefSeq" id="WP_059137879.1">
    <property type="nucleotide sequence ID" value="NZ_LMAI01000014.1"/>
</dbReference>
<proteinExistence type="predicted"/>
<gene>
    <name evidence="1" type="ORF">AR686_17395</name>
</gene>
<reference evidence="1 2" key="1">
    <citation type="submission" date="2015-10" db="EMBL/GenBank/DDBJ databases">
        <title>Genome sequence of Chryseobacterium greenlandense.</title>
        <authorList>
            <person name="Newman J."/>
            <person name="Fischer K."/>
            <person name="Miller J."/>
        </authorList>
    </citation>
    <scope>NUCLEOTIDE SEQUENCE [LARGE SCALE GENOMIC DNA]</scope>
    <source>
        <strain evidence="1 2">UMB34</strain>
    </source>
</reference>
<accession>A0A101CDL3</accession>
<dbReference type="Proteomes" id="UP000054388">
    <property type="component" value="Unassembled WGS sequence"/>
</dbReference>
<dbReference type="AlphaFoldDB" id="A0A101CDL3"/>
<sequence length="92" mass="10659">MSFIIVDDANKQFDYFMHVTLDREIHLNSNISKINKKNSTQLKPIPDADADGYVKYYEDLGYSMNQGLYDKLISDFNSNLAEGEKHLVPWII</sequence>